<reference evidence="1 2" key="1">
    <citation type="submission" date="2016-10" db="EMBL/GenBank/DDBJ databases">
        <authorList>
            <person name="de Groot N.N."/>
        </authorList>
    </citation>
    <scope>NUCLEOTIDE SEQUENCE [LARGE SCALE GENOMIC DNA]</scope>
    <source>
        <strain evidence="1 2">IBRC-M10418</strain>
    </source>
</reference>
<accession>A0A1H6J9G3</accession>
<protein>
    <recommendedName>
        <fullName evidence="3">CTP synthetase</fullName>
    </recommendedName>
</protein>
<dbReference type="Pfam" id="PF23443">
    <property type="entry name" value="DUF7126"/>
    <property type="match status" value="1"/>
</dbReference>
<name>A0A1H6J9G3_9EURY</name>
<dbReference type="InterPro" id="IPR055550">
    <property type="entry name" value="DUF7126"/>
</dbReference>
<evidence type="ECO:0000313" key="1">
    <source>
        <dbReference type="EMBL" id="SEH58408.1"/>
    </source>
</evidence>
<evidence type="ECO:0008006" key="3">
    <source>
        <dbReference type="Google" id="ProtNLM"/>
    </source>
</evidence>
<gene>
    <name evidence="1" type="ORF">SAMN05192561_10954</name>
</gene>
<proteinExistence type="predicted"/>
<dbReference type="RefSeq" id="WP_092817452.1">
    <property type="nucleotide sequence ID" value="NZ_FNWU01000009.1"/>
</dbReference>
<dbReference type="EMBL" id="FNWU01000009">
    <property type="protein sequence ID" value="SEH58408.1"/>
    <property type="molecule type" value="Genomic_DNA"/>
</dbReference>
<sequence>MAEEPVRAVVAGPDDHDLAGALEAAGATVSRIDGVVSAATLRQAGIDAADLLVITDVEEATGIPIAKEENPDVRTVTYADRSLPEFVAGVADLAVDPALLDAEAVASELVETSTVA</sequence>
<dbReference type="AlphaFoldDB" id="A0A1H6J9G3"/>
<evidence type="ECO:0000313" key="2">
    <source>
        <dbReference type="Proteomes" id="UP000199215"/>
    </source>
</evidence>
<dbReference type="Proteomes" id="UP000199215">
    <property type="component" value="Unassembled WGS sequence"/>
</dbReference>
<organism evidence="1 2">
    <name type="scientific">Halopenitus malekzadehii</name>
    <dbReference type="NCBI Taxonomy" id="1267564"/>
    <lineage>
        <taxon>Archaea</taxon>
        <taxon>Methanobacteriati</taxon>
        <taxon>Methanobacteriota</taxon>
        <taxon>Stenosarchaea group</taxon>
        <taxon>Halobacteria</taxon>
        <taxon>Halobacteriales</taxon>
        <taxon>Haloferacaceae</taxon>
        <taxon>Halopenitus</taxon>
    </lineage>
</organism>
<dbReference type="STRING" id="1267564.SAMN05192561_10954"/>
<keyword evidence="2" id="KW-1185">Reference proteome</keyword>
<dbReference type="OrthoDB" id="302988at2157"/>